<keyword evidence="3" id="KW-1185">Reference proteome</keyword>
<evidence type="ECO:0000256" key="1">
    <source>
        <dbReference type="SAM" id="SignalP"/>
    </source>
</evidence>
<evidence type="ECO:0000313" key="3">
    <source>
        <dbReference type="Proteomes" id="UP001139410"/>
    </source>
</evidence>
<feature type="signal peptide" evidence="1">
    <location>
        <begin position="1"/>
        <end position="25"/>
    </location>
</feature>
<reference evidence="2" key="1">
    <citation type="submission" date="2022-01" db="EMBL/GenBank/DDBJ databases">
        <authorList>
            <person name="Jo J.-H."/>
            <person name="Im W.-T."/>
        </authorList>
    </citation>
    <scope>NUCLEOTIDE SEQUENCE</scope>
    <source>
        <strain evidence="2">G124</strain>
    </source>
</reference>
<name>A0A9X1TZA3_9SPHN</name>
<gene>
    <name evidence="2" type="ORF">LVY65_12945</name>
</gene>
<dbReference type="InterPro" id="IPR024409">
    <property type="entry name" value="DUF3833"/>
</dbReference>
<comment type="caution">
    <text evidence="2">The sequence shown here is derived from an EMBL/GenBank/DDBJ whole genome shotgun (WGS) entry which is preliminary data.</text>
</comment>
<dbReference type="Proteomes" id="UP001139410">
    <property type="component" value="Unassembled WGS sequence"/>
</dbReference>
<proteinExistence type="predicted"/>
<accession>A0A9X1TZA3</accession>
<dbReference type="Pfam" id="PF12915">
    <property type="entry name" value="DUF3833"/>
    <property type="match status" value="1"/>
</dbReference>
<sequence length="166" mass="18022">MTRGPAAFAAVLAVGATAASVKAYAAAEAFDPVTFFTGATHGEGRLKEAFKREKRVAVDSVGHADKDGRLLLDQKVTVEGEPVRLRHWRLREVAPGRYTGTISSATSQVEAQAMGQAIRIRYSMEGGIKVETWLTALPGGQTVQNRTSFSKWGFKVASITERIEKR</sequence>
<dbReference type="AlphaFoldDB" id="A0A9X1TZA3"/>
<evidence type="ECO:0000313" key="2">
    <source>
        <dbReference type="EMBL" id="MCF2515963.1"/>
    </source>
</evidence>
<dbReference type="RefSeq" id="WP_235068687.1">
    <property type="nucleotide sequence ID" value="NZ_JAKFGM010000004.1"/>
</dbReference>
<feature type="chain" id="PRO_5040808472" evidence="1">
    <location>
        <begin position="26"/>
        <end position="166"/>
    </location>
</feature>
<protein>
    <submittedName>
        <fullName evidence="2">DUF3833 domain-containing protein</fullName>
    </submittedName>
</protein>
<dbReference type="EMBL" id="JAKFGM010000004">
    <property type="protein sequence ID" value="MCF2515963.1"/>
    <property type="molecule type" value="Genomic_DNA"/>
</dbReference>
<organism evidence="2 3">
    <name type="scientific">Sphingomonas cremea</name>
    <dbReference type="NCBI Taxonomy" id="2904799"/>
    <lineage>
        <taxon>Bacteria</taxon>
        <taxon>Pseudomonadati</taxon>
        <taxon>Pseudomonadota</taxon>
        <taxon>Alphaproteobacteria</taxon>
        <taxon>Sphingomonadales</taxon>
        <taxon>Sphingomonadaceae</taxon>
        <taxon>Sphingomonas</taxon>
    </lineage>
</organism>
<keyword evidence="1" id="KW-0732">Signal</keyword>